<gene>
    <name evidence="2" type="ORF">S01H1_03939</name>
</gene>
<feature type="compositionally biased region" description="Basic residues" evidence="1">
    <location>
        <begin position="93"/>
        <end position="106"/>
    </location>
</feature>
<protein>
    <submittedName>
        <fullName evidence="2">Uncharacterized protein</fullName>
    </submittedName>
</protein>
<dbReference type="EMBL" id="BARS01002109">
    <property type="protein sequence ID" value="GAF81274.1"/>
    <property type="molecule type" value="Genomic_DNA"/>
</dbReference>
<reference evidence="2" key="1">
    <citation type="journal article" date="2014" name="Front. Microbiol.">
        <title>High frequency of phylogenetically diverse reductive dehalogenase-homologous genes in deep subseafloor sedimentary metagenomes.</title>
        <authorList>
            <person name="Kawai M."/>
            <person name="Futagami T."/>
            <person name="Toyoda A."/>
            <person name="Takaki Y."/>
            <person name="Nishi S."/>
            <person name="Hori S."/>
            <person name="Arai W."/>
            <person name="Tsubouchi T."/>
            <person name="Morono Y."/>
            <person name="Uchiyama I."/>
            <person name="Ito T."/>
            <person name="Fujiyama A."/>
            <person name="Inagaki F."/>
            <person name="Takami H."/>
        </authorList>
    </citation>
    <scope>NUCLEOTIDE SEQUENCE</scope>
    <source>
        <strain evidence="2">Expedition CK06-06</strain>
    </source>
</reference>
<evidence type="ECO:0000313" key="2">
    <source>
        <dbReference type="EMBL" id="GAF81274.1"/>
    </source>
</evidence>
<comment type="caution">
    <text evidence="2">The sequence shown here is derived from an EMBL/GenBank/DDBJ whole genome shotgun (WGS) entry which is preliminary data.</text>
</comment>
<feature type="region of interest" description="Disordered" evidence="1">
    <location>
        <begin position="90"/>
        <end position="117"/>
    </location>
</feature>
<name>X0SJT8_9ZZZZ</name>
<dbReference type="AlphaFoldDB" id="X0SJT8"/>
<proteinExistence type="predicted"/>
<evidence type="ECO:0000256" key="1">
    <source>
        <dbReference type="SAM" id="MobiDB-lite"/>
    </source>
</evidence>
<organism evidence="2">
    <name type="scientific">marine sediment metagenome</name>
    <dbReference type="NCBI Taxonomy" id="412755"/>
    <lineage>
        <taxon>unclassified sequences</taxon>
        <taxon>metagenomes</taxon>
        <taxon>ecological metagenomes</taxon>
    </lineage>
</organism>
<sequence length="262" mass="30094">MIVDEICRERAKSISVYANPADLSGYDFWADYKLAIEPNEAIEDCWYFQLAYWVITDTFDTISAVNSEYDSVLTAPVKRLMQMSFNMGLKRPGAGRRFRGRGRGRRSPQQTNRDEVDKPTYVVSVNDGLTIPCTGRLSDDANNIDVIHFNIAVVINIKSVLPFMQQLCSAKKHKFKGFSGDELEQTFKHNQITVLETKFRSVEDEPYSLYDYGEDPVVELDLICEYIFNKKGYEEIKPETVTEKLIKAAEEANSKDRSRPRR</sequence>
<accession>X0SJT8</accession>